<dbReference type="GO" id="GO:0003677">
    <property type="term" value="F:DNA binding"/>
    <property type="evidence" value="ECO:0007669"/>
    <property type="project" value="UniProtKB-KW"/>
</dbReference>
<name>A0A2Y9CAM7_9FIRM</name>
<dbReference type="AlphaFoldDB" id="A0A2Y9CAM7"/>
<dbReference type="InterPro" id="IPR036388">
    <property type="entry name" value="WH-like_DNA-bd_sf"/>
</dbReference>
<dbReference type="GO" id="GO:0006355">
    <property type="term" value="P:regulation of DNA-templated transcription"/>
    <property type="evidence" value="ECO:0007669"/>
    <property type="project" value="InterPro"/>
</dbReference>
<dbReference type="Gene3D" id="1.10.10.10">
    <property type="entry name" value="Winged helix-like DNA-binding domain superfamily/Winged helix DNA-binding domain"/>
    <property type="match status" value="1"/>
</dbReference>
<comment type="caution">
    <text evidence="2">The sequence shown here is derived from an EMBL/GenBank/DDBJ whole genome shotgun (WGS) entry which is preliminary data.</text>
</comment>
<accession>A0A2Y9CAM7</accession>
<feature type="domain" description="Bacterial transcriptional activator" evidence="1">
    <location>
        <begin position="116"/>
        <end position="257"/>
    </location>
</feature>
<dbReference type="RefSeq" id="WP_242996223.1">
    <property type="nucleotide sequence ID" value="NZ_BAAACK010000022.1"/>
</dbReference>
<dbReference type="PANTHER" id="PTHR35807:SF2">
    <property type="entry name" value="TRANSCRIPTIONAL ACTIVATOR DOMAIN"/>
    <property type="match status" value="1"/>
</dbReference>
<keyword evidence="2" id="KW-0238">DNA-binding</keyword>
<dbReference type="InterPro" id="IPR011990">
    <property type="entry name" value="TPR-like_helical_dom_sf"/>
</dbReference>
<dbReference type="InterPro" id="IPR016032">
    <property type="entry name" value="Sig_transdc_resp-reg_C-effctor"/>
</dbReference>
<proteinExistence type="predicted"/>
<protein>
    <submittedName>
        <fullName evidence="2">DNA-binding SARP family transcriptional activator</fullName>
    </submittedName>
</protein>
<gene>
    <name evidence="2" type="ORF">A8806_11643</name>
</gene>
<dbReference type="EMBL" id="QGDL01000016">
    <property type="protein sequence ID" value="PWJ22868.1"/>
    <property type="molecule type" value="Genomic_DNA"/>
</dbReference>
<dbReference type="SMART" id="SM01043">
    <property type="entry name" value="BTAD"/>
    <property type="match status" value="1"/>
</dbReference>
<dbReference type="PANTHER" id="PTHR35807">
    <property type="entry name" value="TRANSCRIPTIONAL REGULATOR REDD-RELATED"/>
    <property type="match status" value="1"/>
</dbReference>
<dbReference type="Pfam" id="PF03704">
    <property type="entry name" value="BTAD"/>
    <property type="match status" value="1"/>
</dbReference>
<keyword evidence="3" id="KW-1185">Reference proteome</keyword>
<dbReference type="Proteomes" id="UP000245845">
    <property type="component" value="Unassembled WGS sequence"/>
</dbReference>
<evidence type="ECO:0000313" key="2">
    <source>
        <dbReference type="EMBL" id="PWJ22868.1"/>
    </source>
</evidence>
<sequence length="408" mass="47019">MTKMAKDLEDNALHVKMFGNFSITYKGNSLLGKKVSETQFAYLMQILLHNRKEGVPREQLEEMLFGDRDIKNIHHTMQSVIYNAKNKLKNAGLPEVNYIYLEKGTFYWTKEIPVIEDASEFDRLYQEALNEEDIDCRLQLLLDACHCYTGEFLIMYAGVLWAASEARRYRAQFCTCVEEAAGILKEKEDYLQLQELGVYATAISPFSDWESITMDALISMGCYEEASDLYAETVERYFKERGIRPSQKLMSSLDRLGDQMLHPYDLLDNIQKELIEDKDEIRGGYMCSYPVFQGIYRMVNRMAERSGQSIYLMLCTIVDSKGNRMKSGEQLEQLAGRLGDAICKSIRRGDAVNRYGRGQYLVLLVNTTLESCAIVQKRINYNFLVGRQRTGVQYYVNSVVFEKEADVK</sequence>
<evidence type="ECO:0000259" key="1">
    <source>
        <dbReference type="SMART" id="SM01043"/>
    </source>
</evidence>
<dbReference type="Gene3D" id="1.25.40.10">
    <property type="entry name" value="Tetratricopeptide repeat domain"/>
    <property type="match status" value="1"/>
</dbReference>
<evidence type="ECO:0000313" key="3">
    <source>
        <dbReference type="Proteomes" id="UP000245845"/>
    </source>
</evidence>
<organism evidence="2 3">
    <name type="scientific">Faecalicatena orotica</name>
    <dbReference type="NCBI Taxonomy" id="1544"/>
    <lineage>
        <taxon>Bacteria</taxon>
        <taxon>Bacillati</taxon>
        <taxon>Bacillota</taxon>
        <taxon>Clostridia</taxon>
        <taxon>Lachnospirales</taxon>
        <taxon>Lachnospiraceae</taxon>
        <taxon>Faecalicatena</taxon>
    </lineage>
</organism>
<dbReference type="InterPro" id="IPR051677">
    <property type="entry name" value="AfsR-DnrI-RedD_regulator"/>
</dbReference>
<reference evidence="2 3" key="1">
    <citation type="submission" date="2018-05" db="EMBL/GenBank/DDBJ databases">
        <title>The Hungate 1000. A catalogue of reference genomes from the rumen microbiome.</title>
        <authorList>
            <person name="Kelly W."/>
        </authorList>
    </citation>
    <scope>NUCLEOTIDE SEQUENCE [LARGE SCALE GENOMIC DNA]</scope>
    <source>
        <strain evidence="2 3">NLAE-zl-C242</strain>
    </source>
</reference>
<dbReference type="SUPFAM" id="SSF46894">
    <property type="entry name" value="C-terminal effector domain of the bipartite response regulators"/>
    <property type="match status" value="1"/>
</dbReference>
<dbReference type="InterPro" id="IPR005158">
    <property type="entry name" value="BTAD"/>
</dbReference>